<evidence type="ECO:0008006" key="3">
    <source>
        <dbReference type="Google" id="ProtNLM"/>
    </source>
</evidence>
<dbReference type="EMBL" id="CACVKT020007853">
    <property type="protein sequence ID" value="CAC5411458.1"/>
    <property type="molecule type" value="Genomic_DNA"/>
</dbReference>
<protein>
    <recommendedName>
        <fullName evidence="3">SWIM-type domain-containing protein</fullName>
    </recommendedName>
</protein>
<dbReference type="AlphaFoldDB" id="A0A6J8DS65"/>
<keyword evidence="2" id="KW-1185">Reference proteome</keyword>
<gene>
    <name evidence="1" type="ORF">MCOR_44546</name>
</gene>
<proteinExistence type="predicted"/>
<name>A0A6J8DS65_MYTCO</name>
<sequence length="552" mass="63286">MHAGDQIFASAILLSGNNFQKVATLAKFFKLPILSSSTFHRIQKTYLVPAIDSQEKETKGLIVWIKDIVNHYWYTAEVATTREEFLYKKDLLNTILDSPPTLPDSPPALSDSPPLLPQLRQPSLPKSPQIVSTPSPAVWDTGLYFKWQTIAIAKVEDSVFWVQYNKKKKELWFLENEKYITLKKEFVKVLEPLVLLPQGGSRFGNNGSCASFRKRSLVLDIPLEVEQPCAAAAMIKTKEEAILVQEEEPEERSIVFLQHQDVRRMVPCIEEYECFVYSPEMKKTFTLSTYRHIIVVVVHLQAFDLQIPAIRWIVESSNARIKTLKYLSHTLPTNQIPFIGDFVRIVCALSNKYAPPLSQCRDVESDQLEAAKMIRLSKMSNTLKEHVETENLLKKKLIWKVASECDLENFPRLDDEELRNITCGVYQMKLATSNIQEYTDEESDIFVHREDSNLLRVKIQSRHTSSKKHQLWIRYNESYIDSWYCLCRDGARVVGSCSHVAAVLWYLGKELYKDKSVSYGVRNWGEHVLDASVLPELIDGSDSESDASVVKE</sequence>
<organism evidence="1 2">
    <name type="scientific">Mytilus coruscus</name>
    <name type="common">Sea mussel</name>
    <dbReference type="NCBI Taxonomy" id="42192"/>
    <lineage>
        <taxon>Eukaryota</taxon>
        <taxon>Metazoa</taxon>
        <taxon>Spiralia</taxon>
        <taxon>Lophotrochozoa</taxon>
        <taxon>Mollusca</taxon>
        <taxon>Bivalvia</taxon>
        <taxon>Autobranchia</taxon>
        <taxon>Pteriomorphia</taxon>
        <taxon>Mytilida</taxon>
        <taxon>Mytiloidea</taxon>
        <taxon>Mytilidae</taxon>
        <taxon>Mytilinae</taxon>
        <taxon>Mytilus</taxon>
    </lineage>
</organism>
<evidence type="ECO:0000313" key="2">
    <source>
        <dbReference type="Proteomes" id="UP000507470"/>
    </source>
</evidence>
<dbReference type="OrthoDB" id="10049726at2759"/>
<evidence type="ECO:0000313" key="1">
    <source>
        <dbReference type="EMBL" id="CAC5411458.1"/>
    </source>
</evidence>
<dbReference type="Proteomes" id="UP000507470">
    <property type="component" value="Unassembled WGS sequence"/>
</dbReference>
<accession>A0A6J8DS65</accession>
<reference evidence="1 2" key="1">
    <citation type="submission" date="2020-06" db="EMBL/GenBank/DDBJ databases">
        <authorList>
            <person name="Li R."/>
            <person name="Bekaert M."/>
        </authorList>
    </citation>
    <scope>NUCLEOTIDE SEQUENCE [LARGE SCALE GENOMIC DNA]</scope>
    <source>
        <strain evidence="2">wild</strain>
    </source>
</reference>